<name>A0A2V1D6K5_9PLEO</name>
<gene>
    <name evidence="1" type="ORF">DM02DRAFT_260228</name>
</gene>
<sequence length="121" mass="13674">MNRRLCWTNTSVQQHNSNRHVRNMSAPDPIKCESALCQGVESTLKAHLALIEHDLVAFFDACSALLDRNAKEKDCLKGKATAMEIILQMQETELDRHKHCSGFRTRIPSYVAADISTCEEE</sequence>
<evidence type="ECO:0000313" key="1">
    <source>
        <dbReference type="EMBL" id="PVH92864.1"/>
    </source>
</evidence>
<proteinExistence type="predicted"/>
<keyword evidence="2" id="KW-1185">Reference proteome</keyword>
<reference evidence="1 2" key="1">
    <citation type="journal article" date="2018" name="Sci. Rep.">
        <title>Comparative genomics provides insights into the lifestyle and reveals functional heterogeneity of dark septate endophytic fungi.</title>
        <authorList>
            <person name="Knapp D.G."/>
            <person name="Nemeth J.B."/>
            <person name="Barry K."/>
            <person name="Hainaut M."/>
            <person name="Henrissat B."/>
            <person name="Johnson J."/>
            <person name="Kuo A."/>
            <person name="Lim J.H.P."/>
            <person name="Lipzen A."/>
            <person name="Nolan M."/>
            <person name="Ohm R.A."/>
            <person name="Tamas L."/>
            <person name="Grigoriev I.V."/>
            <person name="Spatafora J.W."/>
            <person name="Nagy L.G."/>
            <person name="Kovacs G.M."/>
        </authorList>
    </citation>
    <scope>NUCLEOTIDE SEQUENCE [LARGE SCALE GENOMIC DNA]</scope>
    <source>
        <strain evidence="1 2">DSE2036</strain>
    </source>
</reference>
<accession>A0A2V1D6K5</accession>
<dbReference type="EMBL" id="KZ805638">
    <property type="protein sequence ID" value="PVH92864.1"/>
    <property type="molecule type" value="Genomic_DNA"/>
</dbReference>
<dbReference type="Proteomes" id="UP000244855">
    <property type="component" value="Unassembled WGS sequence"/>
</dbReference>
<protein>
    <submittedName>
        <fullName evidence="1">Uncharacterized protein</fullName>
    </submittedName>
</protein>
<organism evidence="1 2">
    <name type="scientific">Periconia macrospinosa</name>
    <dbReference type="NCBI Taxonomy" id="97972"/>
    <lineage>
        <taxon>Eukaryota</taxon>
        <taxon>Fungi</taxon>
        <taxon>Dikarya</taxon>
        <taxon>Ascomycota</taxon>
        <taxon>Pezizomycotina</taxon>
        <taxon>Dothideomycetes</taxon>
        <taxon>Pleosporomycetidae</taxon>
        <taxon>Pleosporales</taxon>
        <taxon>Massarineae</taxon>
        <taxon>Periconiaceae</taxon>
        <taxon>Periconia</taxon>
    </lineage>
</organism>
<evidence type="ECO:0000313" key="2">
    <source>
        <dbReference type="Proteomes" id="UP000244855"/>
    </source>
</evidence>
<dbReference type="AlphaFoldDB" id="A0A2V1D6K5"/>